<dbReference type="HOGENOM" id="CLU_1421059_0_0_1"/>
<feature type="chain" id="PRO_5002964173" evidence="2">
    <location>
        <begin position="24"/>
        <end position="191"/>
    </location>
</feature>
<feature type="region of interest" description="Disordered" evidence="1">
    <location>
        <begin position="82"/>
        <end position="138"/>
    </location>
</feature>
<dbReference type="AlphaFoldDB" id="C6H740"/>
<evidence type="ECO:0000313" key="4">
    <source>
        <dbReference type="Proteomes" id="UP000002624"/>
    </source>
</evidence>
<organism evidence="3 4">
    <name type="scientific">Ajellomyces capsulatus (strain H143)</name>
    <name type="common">Darling's disease fungus</name>
    <name type="synonym">Histoplasma capsulatum</name>
    <dbReference type="NCBI Taxonomy" id="544712"/>
    <lineage>
        <taxon>Eukaryota</taxon>
        <taxon>Fungi</taxon>
        <taxon>Dikarya</taxon>
        <taxon>Ascomycota</taxon>
        <taxon>Pezizomycotina</taxon>
        <taxon>Eurotiomycetes</taxon>
        <taxon>Eurotiomycetidae</taxon>
        <taxon>Onygenales</taxon>
        <taxon>Ajellomycetaceae</taxon>
        <taxon>Histoplasma</taxon>
    </lineage>
</organism>
<gene>
    <name evidence="3" type="ORF">HCDG_02241</name>
</gene>
<evidence type="ECO:0000256" key="1">
    <source>
        <dbReference type="SAM" id="MobiDB-lite"/>
    </source>
</evidence>
<name>C6H740_AJECH</name>
<dbReference type="VEuPathDB" id="FungiDB:HCDG_02241"/>
<evidence type="ECO:0000313" key="3">
    <source>
        <dbReference type="EMBL" id="EER44211.1"/>
    </source>
</evidence>
<dbReference type="Proteomes" id="UP000002624">
    <property type="component" value="Unassembled WGS sequence"/>
</dbReference>
<feature type="compositionally biased region" description="Polar residues" evidence="1">
    <location>
        <begin position="107"/>
        <end position="118"/>
    </location>
</feature>
<evidence type="ECO:0000256" key="2">
    <source>
        <dbReference type="SAM" id="SignalP"/>
    </source>
</evidence>
<reference evidence="4" key="1">
    <citation type="submission" date="2009-05" db="EMBL/GenBank/DDBJ databases">
        <title>The genome sequence of Ajellomyces capsulatus strain H143.</title>
        <authorList>
            <person name="Champion M."/>
            <person name="Cuomo C.A."/>
            <person name="Ma L.-J."/>
            <person name="Henn M.R."/>
            <person name="Sil A."/>
            <person name="Goldman B."/>
            <person name="Young S.K."/>
            <person name="Kodira C.D."/>
            <person name="Zeng Q."/>
            <person name="Koehrsen M."/>
            <person name="Alvarado L."/>
            <person name="Berlin A.M."/>
            <person name="Borenstein D."/>
            <person name="Chen Z."/>
            <person name="Engels R."/>
            <person name="Freedman E."/>
            <person name="Gellesch M."/>
            <person name="Goldberg J."/>
            <person name="Griggs A."/>
            <person name="Gujja S."/>
            <person name="Heiman D.I."/>
            <person name="Hepburn T.A."/>
            <person name="Howarth C."/>
            <person name="Jen D."/>
            <person name="Larson L."/>
            <person name="Lewis B."/>
            <person name="Mehta T."/>
            <person name="Park D."/>
            <person name="Pearson M."/>
            <person name="Roberts A."/>
            <person name="Saif S."/>
            <person name="Shea T.D."/>
            <person name="Shenoy N."/>
            <person name="Sisk P."/>
            <person name="Stolte C."/>
            <person name="Sykes S."/>
            <person name="Walk T."/>
            <person name="White J."/>
            <person name="Yandava C."/>
            <person name="Klein B."/>
            <person name="McEwen J.G."/>
            <person name="Puccia R."/>
            <person name="Goldman G.H."/>
            <person name="Felipe M.S."/>
            <person name="Nino-Vega G."/>
            <person name="San-Blas G."/>
            <person name="Taylor J.W."/>
            <person name="Mendoza L."/>
            <person name="Galagan J.E."/>
            <person name="Nusbaum C."/>
            <person name="Birren B.W."/>
        </authorList>
    </citation>
    <scope>NUCLEOTIDE SEQUENCE [LARGE SCALE GENOMIC DNA]</scope>
    <source>
        <strain evidence="4">H143</strain>
    </source>
</reference>
<proteinExistence type="predicted"/>
<feature type="signal peptide" evidence="2">
    <location>
        <begin position="1"/>
        <end position="23"/>
    </location>
</feature>
<dbReference type="EMBL" id="GG692420">
    <property type="protein sequence ID" value="EER44211.1"/>
    <property type="molecule type" value="Genomic_DNA"/>
</dbReference>
<feature type="compositionally biased region" description="Low complexity" evidence="1">
    <location>
        <begin position="94"/>
        <end position="104"/>
    </location>
</feature>
<keyword evidence="2" id="KW-0732">Signal</keyword>
<sequence length="191" mass="20852">MTEQQFLALLMLLPLLHPPKCHQTHGNNNGNRKYQYSSAWVFQGSDHDSGHWPRPPGLNSSVWTAIVVTILLRRSAAGSAGLSKNTNSLKVPGRPRSSSSLLPSHAPNPNGQQFQPNLKGSGLFGATPEDQLFAPKPPSMINDANNLHNSVLDRVIRSIIGLVLVLVGNYRCRRTTVTRAPREAGPVKAQR</sequence>
<accession>C6H740</accession>
<protein>
    <submittedName>
        <fullName evidence="3">Uncharacterized protein</fullName>
    </submittedName>
</protein>